<sequence length="258" mass="29706">MKIVISVVLYKTPIKTVKQLLENFCNITRTTYHEMHLILVDNHSQDKALSDFLSNCSSGTVETISLSHNLGFGAGHNAAFKSIQSDAFLVMNPDISHVTKDGIDSAVDLLFSREEIGLVVPKLYNPDGSVQHTNKRQSTIFDQAIRLIGQNAFKQRQSHFMRLDDGYESVNRTMNAHGAMMLFKSKVFKEIGGFDERFFLYMEDTDITMEINQHHLALYDPSFTAVHEWQQNNRNLKGIRYMLESMAKYYHKWGWKFL</sequence>
<name>A0ABD7BUG7_LACPA</name>
<protein>
    <submittedName>
        <fullName evidence="1">Glycosyltransferase family 2 protein</fullName>
    </submittedName>
</protein>
<dbReference type="Proteomes" id="UP000593972">
    <property type="component" value="Chromosome"/>
</dbReference>
<dbReference type="RefSeq" id="WP_193137042.1">
    <property type="nucleotide sequence ID" value="NZ_CP050500.1"/>
</dbReference>
<proteinExistence type="predicted"/>
<dbReference type="Pfam" id="PF13641">
    <property type="entry name" value="Glyco_tranf_2_3"/>
    <property type="match status" value="1"/>
</dbReference>
<dbReference type="PANTHER" id="PTHR43179:SF7">
    <property type="entry name" value="RHAMNOSYLTRANSFERASE WBBL"/>
    <property type="match status" value="1"/>
</dbReference>
<dbReference type="InterPro" id="IPR029044">
    <property type="entry name" value="Nucleotide-diphossugar_trans"/>
</dbReference>
<accession>A0ABD7BUG7</accession>
<gene>
    <name evidence="1" type="ORF">HCJ88_09025</name>
</gene>
<organism evidence="1 2">
    <name type="scientific">Lacticaseibacillus paracasei</name>
    <name type="common">Lactobacillus paracasei</name>
    <dbReference type="NCBI Taxonomy" id="1597"/>
    <lineage>
        <taxon>Bacteria</taxon>
        <taxon>Bacillati</taxon>
        <taxon>Bacillota</taxon>
        <taxon>Bacilli</taxon>
        <taxon>Lactobacillales</taxon>
        <taxon>Lactobacillaceae</taxon>
        <taxon>Lacticaseibacillus</taxon>
    </lineage>
</organism>
<dbReference type="AlphaFoldDB" id="A0ABD7BUG7"/>
<dbReference type="PANTHER" id="PTHR43179">
    <property type="entry name" value="RHAMNOSYLTRANSFERASE WBBL"/>
    <property type="match status" value="1"/>
</dbReference>
<reference evidence="1 2" key="1">
    <citation type="submission" date="2020-03" db="EMBL/GenBank/DDBJ databases">
        <title>Complete genome sequence of Lactobacillus paracasei strain NFFJ04, isolated from animal feed.</title>
        <authorList>
            <person name="Jung J.Y."/>
        </authorList>
    </citation>
    <scope>NUCLEOTIDE SEQUENCE [LARGE SCALE GENOMIC DNA]</scope>
    <source>
        <strain evidence="1 2">NFFJ04</strain>
    </source>
</reference>
<evidence type="ECO:0000313" key="2">
    <source>
        <dbReference type="Proteomes" id="UP000593972"/>
    </source>
</evidence>
<dbReference type="Gene3D" id="3.90.550.10">
    <property type="entry name" value="Spore Coat Polysaccharide Biosynthesis Protein SpsA, Chain A"/>
    <property type="match status" value="1"/>
</dbReference>
<dbReference type="SUPFAM" id="SSF53448">
    <property type="entry name" value="Nucleotide-diphospho-sugar transferases"/>
    <property type="match status" value="1"/>
</dbReference>
<evidence type="ECO:0000313" key="1">
    <source>
        <dbReference type="EMBL" id="QOP55906.1"/>
    </source>
</evidence>
<dbReference type="EMBL" id="CP050500">
    <property type="protein sequence ID" value="QOP55906.1"/>
    <property type="molecule type" value="Genomic_DNA"/>
</dbReference>